<comment type="caution">
    <text evidence="1">The sequence shown here is derived from an EMBL/GenBank/DDBJ whole genome shotgun (WGS) entry which is preliminary data.</text>
</comment>
<sequence>MGKSRGERRVIFSSSGAIPTINDLRWPRATIELRKLGNDGSGERVFLIEEEAVNNVDEVEATNSALGVEGGRQRDKDEYAIGGGACRWGGVLYLEKKIETDLWRVIGKEMLWPEWAEPLVLWLDICSAR</sequence>
<protein>
    <submittedName>
        <fullName evidence="1">Uncharacterized protein</fullName>
    </submittedName>
</protein>
<dbReference type="AlphaFoldDB" id="A0A8X8WK30"/>
<evidence type="ECO:0000313" key="2">
    <source>
        <dbReference type="Proteomes" id="UP000298416"/>
    </source>
</evidence>
<evidence type="ECO:0000313" key="1">
    <source>
        <dbReference type="EMBL" id="KAG6395809.1"/>
    </source>
</evidence>
<gene>
    <name evidence="1" type="ORF">SASPL_141938</name>
</gene>
<accession>A0A8X8WK30</accession>
<proteinExistence type="predicted"/>
<dbReference type="Proteomes" id="UP000298416">
    <property type="component" value="Unassembled WGS sequence"/>
</dbReference>
<name>A0A8X8WK30_SALSN</name>
<organism evidence="1">
    <name type="scientific">Salvia splendens</name>
    <name type="common">Scarlet sage</name>
    <dbReference type="NCBI Taxonomy" id="180675"/>
    <lineage>
        <taxon>Eukaryota</taxon>
        <taxon>Viridiplantae</taxon>
        <taxon>Streptophyta</taxon>
        <taxon>Embryophyta</taxon>
        <taxon>Tracheophyta</taxon>
        <taxon>Spermatophyta</taxon>
        <taxon>Magnoliopsida</taxon>
        <taxon>eudicotyledons</taxon>
        <taxon>Gunneridae</taxon>
        <taxon>Pentapetalae</taxon>
        <taxon>asterids</taxon>
        <taxon>lamiids</taxon>
        <taxon>Lamiales</taxon>
        <taxon>Lamiaceae</taxon>
        <taxon>Nepetoideae</taxon>
        <taxon>Mentheae</taxon>
        <taxon>Salviinae</taxon>
        <taxon>Salvia</taxon>
        <taxon>Salvia subgen. Calosphace</taxon>
        <taxon>core Calosphace</taxon>
    </lineage>
</organism>
<reference evidence="1" key="2">
    <citation type="submission" date="2020-08" db="EMBL/GenBank/DDBJ databases">
        <title>Plant Genome Project.</title>
        <authorList>
            <person name="Zhang R.-G."/>
        </authorList>
    </citation>
    <scope>NUCLEOTIDE SEQUENCE</scope>
    <source>
        <strain evidence="1">Huo1</strain>
        <tissue evidence="1">Leaf</tissue>
    </source>
</reference>
<dbReference type="EMBL" id="PNBA02000016">
    <property type="protein sequence ID" value="KAG6395809.1"/>
    <property type="molecule type" value="Genomic_DNA"/>
</dbReference>
<reference evidence="1" key="1">
    <citation type="submission" date="2018-01" db="EMBL/GenBank/DDBJ databases">
        <authorList>
            <person name="Mao J.F."/>
        </authorList>
    </citation>
    <scope>NUCLEOTIDE SEQUENCE</scope>
    <source>
        <strain evidence="1">Huo1</strain>
        <tissue evidence="1">Leaf</tissue>
    </source>
</reference>
<keyword evidence="2" id="KW-1185">Reference proteome</keyword>